<dbReference type="PANTHER" id="PTHR23028">
    <property type="entry name" value="ACETYLTRANSFERASE"/>
    <property type="match status" value="1"/>
</dbReference>
<dbReference type="EMBL" id="RAPN01000004">
    <property type="protein sequence ID" value="RKD86521.1"/>
    <property type="molecule type" value="Genomic_DNA"/>
</dbReference>
<keyword evidence="4" id="KW-1185">Reference proteome</keyword>
<evidence type="ECO:0000313" key="4">
    <source>
        <dbReference type="Proteomes" id="UP000283387"/>
    </source>
</evidence>
<dbReference type="InterPro" id="IPR050879">
    <property type="entry name" value="Acyltransferase_3"/>
</dbReference>
<reference evidence="3 4" key="1">
    <citation type="submission" date="2018-09" db="EMBL/GenBank/DDBJ databases">
        <title>Genomic Encyclopedia of Archaeal and Bacterial Type Strains, Phase II (KMG-II): from individual species to whole genera.</title>
        <authorList>
            <person name="Goeker M."/>
        </authorList>
    </citation>
    <scope>NUCLEOTIDE SEQUENCE [LARGE SCALE GENOMIC DNA]</scope>
    <source>
        <strain evidence="3 4">DSM 27148</strain>
    </source>
</reference>
<proteinExistence type="predicted"/>
<keyword evidence="1" id="KW-0812">Transmembrane</keyword>
<feature type="transmembrane region" description="Helical" evidence="1">
    <location>
        <begin position="176"/>
        <end position="193"/>
    </location>
</feature>
<dbReference type="GO" id="GO:0016020">
    <property type="term" value="C:membrane"/>
    <property type="evidence" value="ECO:0007669"/>
    <property type="project" value="TreeGrafter"/>
</dbReference>
<dbReference type="InterPro" id="IPR002656">
    <property type="entry name" value="Acyl_transf_3_dom"/>
</dbReference>
<dbReference type="OrthoDB" id="9796461at2"/>
<sequence length="384" mass="44732">MRTKNLYFENLDGLRFICFLLVFLYHSFNTEISSLGDSSVHRFVTQFLFANGNLGVNIFFVLSGFLITFLLIQEKKLRGQIDIKKFWMRRILRIWPLFYLCVLFGFFCFPLLKSLFGEQSTEQASISCYLIFLNNFNFIKVIPDATSLAVLWSVAVEEQFYLVWPVVLFLLPLKKYWIAFSAVMVICIVFRALQDRPIIHEFHTLSCIGDMTVGAFGAWLVVEKDSFRERIGNLNKTEITILYIIFLIIFLFRGPLFYSTYIMRIVERPLIAVVLLFLILEQNYARNSFFKFSNFKAISKLGVITYGLYCLHLIAIVSVQTVTQVFGLNTNLWEVMLLEPTLALLLSILMAYLSFNFYERPFLKLKGKFTYISRVSPMKIIASK</sequence>
<comment type="caution">
    <text evidence="3">The sequence shown here is derived from an EMBL/GenBank/DDBJ whole genome shotgun (WGS) entry which is preliminary data.</text>
</comment>
<feature type="transmembrane region" description="Helical" evidence="1">
    <location>
        <begin position="12"/>
        <end position="28"/>
    </location>
</feature>
<protein>
    <submittedName>
        <fullName evidence="3">Peptidoglycan/LPS O-acetylase OafA/YrhL</fullName>
    </submittedName>
</protein>
<dbReference type="Proteomes" id="UP000283387">
    <property type="component" value="Unassembled WGS sequence"/>
</dbReference>
<feature type="transmembrane region" description="Helical" evidence="1">
    <location>
        <begin position="301"/>
        <end position="321"/>
    </location>
</feature>
<feature type="transmembrane region" description="Helical" evidence="1">
    <location>
        <begin position="237"/>
        <end position="255"/>
    </location>
</feature>
<dbReference type="GO" id="GO:0000271">
    <property type="term" value="P:polysaccharide biosynthetic process"/>
    <property type="evidence" value="ECO:0007669"/>
    <property type="project" value="TreeGrafter"/>
</dbReference>
<dbReference type="PANTHER" id="PTHR23028:SF53">
    <property type="entry name" value="ACYL_TRANSF_3 DOMAIN-CONTAINING PROTEIN"/>
    <property type="match status" value="1"/>
</dbReference>
<evidence type="ECO:0000259" key="2">
    <source>
        <dbReference type="Pfam" id="PF01757"/>
    </source>
</evidence>
<dbReference type="RefSeq" id="WP_120275211.1">
    <property type="nucleotide sequence ID" value="NZ_RAPN01000004.1"/>
</dbReference>
<accession>A0A419VWP2</accession>
<dbReference type="Pfam" id="PF01757">
    <property type="entry name" value="Acyl_transf_3"/>
    <property type="match status" value="1"/>
</dbReference>
<feature type="transmembrane region" description="Helical" evidence="1">
    <location>
        <begin position="261"/>
        <end position="280"/>
    </location>
</feature>
<dbReference type="AlphaFoldDB" id="A0A419VWP2"/>
<feature type="transmembrane region" description="Helical" evidence="1">
    <location>
        <begin position="48"/>
        <end position="72"/>
    </location>
</feature>
<feature type="domain" description="Acyltransferase 3" evidence="2">
    <location>
        <begin position="9"/>
        <end position="353"/>
    </location>
</feature>
<keyword evidence="1" id="KW-1133">Transmembrane helix</keyword>
<keyword evidence="1" id="KW-0472">Membrane</keyword>
<organism evidence="3 4">
    <name type="scientific">Mangrovibacterium diazotrophicum</name>
    <dbReference type="NCBI Taxonomy" id="1261403"/>
    <lineage>
        <taxon>Bacteria</taxon>
        <taxon>Pseudomonadati</taxon>
        <taxon>Bacteroidota</taxon>
        <taxon>Bacteroidia</taxon>
        <taxon>Marinilabiliales</taxon>
        <taxon>Prolixibacteraceae</taxon>
        <taxon>Mangrovibacterium</taxon>
    </lineage>
</organism>
<evidence type="ECO:0000313" key="3">
    <source>
        <dbReference type="EMBL" id="RKD86521.1"/>
    </source>
</evidence>
<feature type="transmembrane region" description="Helical" evidence="1">
    <location>
        <begin position="92"/>
        <end position="112"/>
    </location>
</feature>
<feature type="transmembrane region" description="Helical" evidence="1">
    <location>
        <begin position="341"/>
        <end position="358"/>
    </location>
</feature>
<gene>
    <name evidence="3" type="ORF">BC643_4218</name>
</gene>
<dbReference type="GO" id="GO:0016747">
    <property type="term" value="F:acyltransferase activity, transferring groups other than amino-acyl groups"/>
    <property type="evidence" value="ECO:0007669"/>
    <property type="project" value="InterPro"/>
</dbReference>
<name>A0A419VWP2_9BACT</name>
<evidence type="ECO:0000256" key="1">
    <source>
        <dbReference type="SAM" id="Phobius"/>
    </source>
</evidence>